<dbReference type="EMBL" id="LAZR01000009">
    <property type="protein sequence ID" value="KKO08351.1"/>
    <property type="molecule type" value="Genomic_DNA"/>
</dbReference>
<organism evidence="1">
    <name type="scientific">marine sediment metagenome</name>
    <dbReference type="NCBI Taxonomy" id="412755"/>
    <lineage>
        <taxon>unclassified sequences</taxon>
        <taxon>metagenomes</taxon>
        <taxon>ecological metagenomes</taxon>
    </lineage>
</organism>
<sequence length="112" mass="11894">MKYLLITFAVCLASTAQAQTGQTDPLSRSVTLCANVANPLTGRFLRQAYIPVEDIAARNTANGFGGSRLSRGPCQTQVAATSPTHMIVTTFSTITGKMISDVLSERPSNSID</sequence>
<comment type="caution">
    <text evidence="1">The sequence shown here is derived from an EMBL/GenBank/DDBJ whole genome shotgun (WGS) entry which is preliminary data.</text>
</comment>
<gene>
    <name evidence="1" type="ORF">LCGC14_0042890</name>
</gene>
<proteinExistence type="predicted"/>
<accession>A0A0F9VTC5</accession>
<evidence type="ECO:0000313" key="1">
    <source>
        <dbReference type="EMBL" id="KKO08351.1"/>
    </source>
</evidence>
<dbReference type="AlphaFoldDB" id="A0A0F9VTC5"/>
<name>A0A0F9VTC5_9ZZZZ</name>
<protein>
    <submittedName>
        <fullName evidence="1">Uncharacterized protein</fullName>
    </submittedName>
</protein>
<reference evidence="1" key="1">
    <citation type="journal article" date="2015" name="Nature">
        <title>Complex archaea that bridge the gap between prokaryotes and eukaryotes.</title>
        <authorList>
            <person name="Spang A."/>
            <person name="Saw J.H."/>
            <person name="Jorgensen S.L."/>
            <person name="Zaremba-Niedzwiedzka K."/>
            <person name="Martijn J."/>
            <person name="Lind A.E."/>
            <person name="van Eijk R."/>
            <person name="Schleper C."/>
            <person name="Guy L."/>
            <person name="Ettema T.J."/>
        </authorList>
    </citation>
    <scope>NUCLEOTIDE SEQUENCE</scope>
</reference>